<dbReference type="EMBL" id="SJPM01000036">
    <property type="protein sequence ID" value="TWT86367.1"/>
    <property type="molecule type" value="Genomic_DNA"/>
</dbReference>
<evidence type="ECO:0000313" key="2">
    <source>
        <dbReference type="Proteomes" id="UP000316213"/>
    </source>
</evidence>
<dbReference type="Gene3D" id="3.90.190.10">
    <property type="entry name" value="Protein tyrosine phosphatase superfamily"/>
    <property type="match status" value="1"/>
</dbReference>
<proteinExistence type="predicted"/>
<dbReference type="OrthoDB" id="278239at2"/>
<reference evidence="1 2" key="1">
    <citation type="submission" date="2019-02" db="EMBL/GenBank/DDBJ databases">
        <title>Deep-cultivation of Planctomycetes and their phenomic and genomic characterization uncovers novel biology.</title>
        <authorList>
            <person name="Wiegand S."/>
            <person name="Jogler M."/>
            <person name="Boedeker C."/>
            <person name="Pinto D."/>
            <person name="Vollmers J."/>
            <person name="Rivas-Marin E."/>
            <person name="Kohn T."/>
            <person name="Peeters S.H."/>
            <person name="Heuer A."/>
            <person name="Rast P."/>
            <person name="Oberbeckmann S."/>
            <person name="Bunk B."/>
            <person name="Jeske O."/>
            <person name="Meyerdierks A."/>
            <person name="Storesund J.E."/>
            <person name="Kallscheuer N."/>
            <person name="Luecker S."/>
            <person name="Lage O.M."/>
            <person name="Pohl T."/>
            <person name="Merkel B.J."/>
            <person name="Hornburger P."/>
            <person name="Mueller R.-W."/>
            <person name="Bruemmer F."/>
            <person name="Labrenz M."/>
            <person name="Spormann A.M."/>
            <person name="Op Den Camp H."/>
            <person name="Overmann J."/>
            <person name="Amann R."/>
            <person name="Jetten M.S.M."/>
            <person name="Mascher T."/>
            <person name="Medema M.H."/>
            <person name="Devos D.P."/>
            <person name="Kaster A.-K."/>
            <person name="Ovreas L."/>
            <person name="Rohde M."/>
            <person name="Galperin M.Y."/>
            <person name="Jogler C."/>
        </authorList>
    </citation>
    <scope>NUCLEOTIDE SEQUENCE [LARGE SCALE GENOMIC DNA]</scope>
    <source>
        <strain evidence="1 2">Pla100</strain>
    </source>
</reference>
<dbReference type="Proteomes" id="UP000316213">
    <property type="component" value="Unassembled WGS sequence"/>
</dbReference>
<evidence type="ECO:0000313" key="1">
    <source>
        <dbReference type="EMBL" id="TWT86367.1"/>
    </source>
</evidence>
<keyword evidence="2" id="KW-1185">Reference proteome</keyword>
<dbReference type="SUPFAM" id="SSF52799">
    <property type="entry name" value="(Phosphotyrosine protein) phosphatases II"/>
    <property type="match status" value="1"/>
</dbReference>
<comment type="caution">
    <text evidence="1">The sequence shown here is derived from an EMBL/GenBank/DDBJ whole genome shotgun (WGS) entry which is preliminary data.</text>
</comment>
<protein>
    <recommendedName>
        <fullName evidence="3">Dual specificity phosphatase, catalytic domain</fullName>
    </recommendedName>
</protein>
<sequence length="142" mass="15203">MIRVAYNGLLYIGDAISARDLKQIYDREFAAVLDLAANEPPAVLGRDIIYCRFPLSDDDSNDDAIVSAAIECLASLMEREFRTLVACSAGMSRSPMIAAAALSILSGDSHADSLARITTNAPLDVSPTLFSSVQRVHAKLTA</sequence>
<accession>A0A5C5ZH35</accession>
<dbReference type="RefSeq" id="WP_146582725.1">
    <property type="nucleotide sequence ID" value="NZ_SJPM01000036.1"/>
</dbReference>
<name>A0A5C5ZH35_9BACT</name>
<dbReference type="AlphaFoldDB" id="A0A5C5ZH35"/>
<gene>
    <name evidence="1" type="ORF">Pla100_61160</name>
</gene>
<dbReference type="InterPro" id="IPR029021">
    <property type="entry name" value="Prot-tyrosine_phosphatase-like"/>
</dbReference>
<dbReference type="CDD" id="cd14498">
    <property type="entry name" value="DSP"/>
    <property type="match status" value="1"/>
</dbReference>
<organism evidence="1 2">
    <name type="scientific">Neorhodopirellula pilleata</name>
    <dbReference type="NCBI Taxonomy" id="2714738"/>
    <lineage>
        <taxon>Bacteria</taxon>
        <taxon>Pseudomonadati</taxon>
        <taxon>Planctomycetota</taxon>
        <taxon>Planctomycetia</taxon>
        <taxon>Pirellulales</taxon>
        <taxon>Pirellulaceae</taxon>
        <taxon>Neorhodopirellula</taxon>
    </lineage>
</organism>
<evidence type="ECO:0008006" key="3">
    <source>
        <dbReference type="Google" id="ProtNLM"/>
    </source>
</evidence>